<dbReference type="Gene3D" id="3.80.30.20">
    <property type="entry name" value="tm_1862 like domain"/>
    <property type="match status" value="1"/>
</dbReference>
<dbReference type="SMART" id="SM00729">
    <property type="entry name" value="Elp3"/>
    <property type="match status" value="1"/>
</dbReference>
<sequence length="517" mass="58697">MSLKIVYTMKKNCKIILTADRTLMSNYNTSLFYGFISTAPRGILFSELLFKATFSNPIVDENGVALLAPQGLRRIESALINSNIVNREEVVVTTLENIPRFLSDNTKIIGITVFDPFGKGPASTTMSGPYGIVHRESFNTYYFRRLITSSIIKNARKKGVKIVIGGPGAWQIGYEEMKKFGIDVVVEGEGEIVFPKIVKQIFENSLEYPIRIMPKYDEIPSEEEIPPLLGGTIGGLVEVSRGCGRGCKFCAPTLRRLRHRKISDIIKDIETNIRFGQRNVCLHAEDVLRYGTFSLIPDHNKVVELFRSVKSVPGLNNVSISHAELASIAVSPSTVEKISEILELDRHHWLGFQTGIETGSKNLIEKYMHNKPAPFKPSEWKDVVVNAFSICDEYNWIPAATLIVNLPGETEDDIIQTIELVEDLKPYRSFLCPLLYVSFDGSSKSMRFIEDAKPYHFELYKAIWRHDMKWLEELANDYSKNNNPIVKMTLRMVVKMITTYLNKKVEKFLSTTIIQKY</sequence>
<dbReference type="InterPro" id="IPR006638">
    <property type="entry name" value="Elp3/MiaA/NifB-like_rSAM"/>
</dbReference>
<reference evidence="2 3" key="1">
    <citation type="journal article" date="2019" name="Nat. Microbiol.">
        <title>Expanding anaerobic alkane metabolism in the domain of Archaea.</title>
        <authorList>
            <person name="Wang Y."/>
            <person name="Wegener G."/>
            <person name="Hou J."/>
            <person name="Wang F."/>
            <person name="Xiao X."/>
        </authorList>
    </citation>
    <scope>NUCLEOTIDE SEQUENCE [LARGE SCALE GENOMIC DNA]</scope>
    <source>
        <strain evidence="2">WYZ-LMO11</strain>
    </source>
</reference>
<dbReference type="GO" id="GO:0051536">
    <property type="term" value="F:iron-sulfur cluster binding"/>
    <property type="evidence" value="ECO:0007669"/>
    <property type="project" value="InterPro"/>
</dbReference>
<dbReference type="InterPro" id="IPR007197">
    <property type="entry name" value="rSAM"/>
</dbReference>
<dbReference type="EMBL" id="QNVI01000002">
    <property type="protein sequence ID" value="TDA40519.1"/>
    <property type="molecule type" value="Genomic_DNA"/>
</dbReference>
<accession>A0A523BHW4</accession>
<dbReference type="CDD" id="cd01335">
    <property type="entry name" value="Radical_SAM"/>
    <property type="match status" value="1"/>
</dbReference>
<dbReference type="InterPro" id="IPR023404">
    <property type="entry name" value="rSAM_horseshoe"/>
</dbReference>
<dbReference type="AlphaFoldDB" id="A0A523BHW4"/>
<dbReference type="PANTHER" id="PTHR42731:SF4">
    <property type="entry name" value="RADICAL SAM DOMAIN PROTEIN"/>
    <property type="match status" value="1"/>
</dbReference>
<dbReference type="InterPro" id="IPR058240">
    <property type="entry name" value="rSAM_sf"/>
</dbReference>
<dbReference type="SFLD" id="SFLDG01082">
    <property type="entry name" value="B12-binding_domain_containing"/>
    <property type="match status" value="1"/>
</dbReference>
<dbReference type="PANTHER" id="PTHR42731">
    <property type="entry name" value="SLL1084 PROTEIN"/>
    <property type="match status" value="1"/>
</dbReference>
<dbReference type="GO" id="GO:0003824">
    <property type="term" value="F:catalytic activity"/>
    <property type="evidence" value="ECO:0007669"/>
    <property type="project" value="InterPro"/>
</dbReference>
<comment type="caution">
    <text evidence="2">The sequence shown here is derived from an EMBL/GenBank/DDBJ whole genome shotgun (WGS) entry which is preliminary data.</text>
</comment>
<proteinExistence type="predicted"/>
<dbReference type="SUPFAM" id="SSF102114">
    <property type="entry name" value="Radical SAM enzymes"/>
    <property type="match status" value="1"/>
</dbReference>
<dbReference type="SFLD" id="SFLDS00029">
    <property type="entry name" value="Radical_SAM"/>
    <property type="match status" value="1"/>
</dbReference>
<protein>
    <submittedName>
        <fullName evidence="2">Radical SAM protein</fullName>
    </submittedName>
</protein>
<evidence type="ECO:0000259" key="1">
    <source>
        <dbReference type="PROSITE" id="PS51918"/>
    </source>
</evidence>
<dbReference type="PROSITE" id="PS51918">
    <property type="entry name" value="RADICAL_SAM"/>
    <property type="match status" value="1"/>
</dbReference>
<dbReference type="Proteomes" id="UP000317265">
    <property type="component" value="Unassembled WGS sequence"/>
</dbReference>
<organism evidence="2 3">
    <name type="scientific">Thermoproteota archaeon</name>
    <dbReference type="NCBI Taxonomy" id="2056631"/>
    <lineage>
        <taxon>Archaea</taxon>
        <taxon>Thermoproteota</taxon>
    </lineage>
</organism>
<evidence type="ECO:0000313" key="2">
    <source>
        <dbReference type="EMBL" id="TDA40519.1"/>
    </source>
</evidence>
<gene>
    <name evidence="2" type="ORF">DSO09_00145</name>
</gene>
<dbReference type="Gene3D" id="3.40.50.280">
    <property type="entry name" value="Cobalamin-binding domain"/>
    <property type="match status" value="1"/>
</dbReference>
<name>A0A523BHW4_9CREN</name>
<dbReference type="Pfam" id="PF04055">
    <property type="entry name" value="Radical_SAM"/>
    <property type="match status" value="1"/>
</dbReference>
<feature type="domain" description="Radical SAM core" evidence="1">
    <location>
        <begin position="229"/>
        <end position="472"/>
    </location>
</feature>
<evidence type="ECO:0000313" key="3">
    <source>
        <dbReference type="Proteomes" id="UP000317265"/>
    </source>
</evidence>